<accession>A0A918RU48</accession>
<reference evidence="1" key="2">
    <citation type="submission" date="2020-09" db="EMBL/GenBank/DDBJ databases">
        <authorList>
            <person name="Sun Q."/>
            <person name="Kim S."/>
        </authorList>
    </citation>
    <scope>NUCLEOTIDE SEQUENCE</scope>
    <source>
        <strain evidence="1">KCTC 32437</strain>
    </source>
</reference>
<evidence type="ECO:0000313" key="2">
    <source>
        <dbReference type="Proteomes" id="UP000646579"/>
    </source>
</evidence>
<proteinExistence type="predicted"/>
<organism evidence="1 2">
    <name type="scientific">Devosia pacifica</name>
    <dbReference type="NCBI Taxonomy" id="1335967"/>
    <lineage>
        <taxon>Bacteria</taxon>
        <taxon>Pseudomonadati</taxon>
        <taxon>Pseudomonadota</taxon>
        <taxon>Alphaproteobacteria</taxon>
        <taxon>Hyphomicrobiales</taxon>
        <taxon>Devosiaceae</taxon>
        <taxon>Devosia</taxon>
    </lineage>
</organism>
<gene>
    <name evidence="1" type="ORF">GCM10007989_02890</name>
</gene>
<dbReference type="EMBL" id="BMZE01000001">
    <property type="protein sequence ID" value="GHA11948.1"/>
    <property type="molecule type" value="Genomic_DNA"/>
</dbReference>
<reference evidence="1" key="1">
    <citation type="journal article" date="2014" name="Int. J. Syst. Evol. Microbiol.">
        <title>Complete genome sequence of Corynebacterium casei LMG S-19264T (=DSM 44701T), isolated from a smear-ripened cheese.</title>
        <authorList>
            <consortium name="US DOE Joint Genome Institute (JGI-PGF)"/>
            <person name="Walter F."/>
            <person name="Albersmeier A."/>
            <person name="Kalinowski J."/>
            <person name="Ruckert C."/>
        </authorList>
    </citation>
    <scope>NUCLEOTIDE SEQUENCE</scope>
    <source>
        <strain evidence="1">KCTC 32437</strain>
    </source>
</reference>
<protein>
    <submittedName>
        <fullName evidence="1">Uncharacterized protein</fullName>
    </submittedName>
</protein>
<keyword evidence="2" id="KW-1185">Reference proteome</keyword>
<sequence>MIAKGFRRGAALYRCDNRVWVDSACVDKNSARLVSQALTRGFNQFEKQRAHIRAGGTGDAQIARTVVMQWRVEPDHRHPRACQWHLVPSCHDSHRDLVRQGCHSAASTFGPGT</sequence>
<comment type="caution">
    <text evidence="1">The sequence shown here is derived from an EMBL/GenBank/DDBJ whole genome shotgun (WGS) entry which is preliminary data.</text>
</comment>
<dbReference type="AlphaFoldDB" id="A0A918RU48"/>
<name>A0A918RU48_9HYPH</name>
<dbReference type="Proteomes" id="UP000646579">
    <property type="component" value="Unassembled WGS sequence"/>
</dbReference>
<evidence type="ECO:0000313" key="1">
    <source>
        <dbReference type="EMBL" id="GHA11948.1"/>
    </source>
</evidence>